<keyword evidence="10" id="KW-1185">Reference proteome</keyword>
<dbReference type="Proteomes" id="UP000253741">
    <property type="component" value="Unassembled WGS sequence"/>
</dbReference>
<name>A0A370BIB0_9ACTN</name>
<reference evidence="9 10" key="1">
    <citation type="submission" date="2018-07" db="EMBL/GenBank/DDBJ databases">
        <title>Streptomyces species from bats.</title>
        <authorList>
            <person name="Dunlap C."/>
        </authorList>
    </citation>
    <scope>NUCLEOTIDE SEQUENCE [LARGE SCALE GENOMIC DNA]</scope>
    <source>
        <strain evidence="9 10">AC230</strain>
    </source>
</reference>
<dbReference type="GO" id="GO:0016787">
    <property type="term" value="F:hydrolase activity"/>
    <property type="evidence" value="ECO:0007669"/>
    <property type="project" value="UniProtKB-KW"/>
</dbReference>
<protein>
    <submittedName>
        <fullName evidence="9">Phosphatase PAP2 family protein</fullName>
    </submittedName>
</protein>
<dbReference type="EMBL" id="QQNA01000031">
    <property type="protein sequence ID" value="RDG39125.1"/>
    <property type="molecule type" value="Genomic_DNA"/>
</dbReference>
<evidence type="ECO:0000256" key="7">
    <source>
        <dbReference type="SAM" id="Phobius"/>
    </source>
</evidence>
<dbReference type="SMART" id="SM00014">
    <property type="entry name" value="acidPPc"/>
    <property type="match status" value="1"/>
</dbReference>
<dbReference type="RefSeq" id="WP_114622561.1">
    <property type="nucleotide sequence ID" value="NZ_QQNA01000031.1"/>
</dbReference>
<dbReference type="Pfam" id="PF01569">
    <property type="entry name" value="PAP2"/>
    <property type="match status" value="1"/>
</dbReference>
<evidence type="ECO:0000259" key="8">
    <source>
        <dbReference type="SMART" id="SM00014"/>
    </source>
</evidence>
<proteinExistence type="predicted"/>
<keyword evidence="2" id="KW-1003">Cell membrane</keyword>
<evidence type="ECO:0000313" key="10">
    <source>
        <dbReference type="Proteomes" id="UP000253741"/>
    </source>
</evidence>
<sequence length="214" mass="22527">MTATGAPALLGDDHWFDDGLYSAVTELAHRSPGPLDTMVSLWSAYGLALFGALLLAGWWRARPPASATRDAGGPARAMLALTAPAVVLVAFAVSSVAKSLLRERRPCQTLHVVTVEACPALGDWSLPSNHAVIAAAAATVLLCTDRRLAALAVPAALLMAASRVWVGVHYPHDVALGLVVGVLVSWPLMVAARRAAPLAGRLRETRLRPLVARR</sequence>
<evidence type="ECO:0000313" key="9">
    <source>
        <dbReference type="EMBL" id="RDG39125.1"/>
    </source>
</evidence>
<feature type="transmembrane region" description="Helical" evidence="7">
    <location>
        <begin position="174"/>
        <end position="192"/>
    </location>
</feature>
<feature type="domain" description="Phosphatidic acid phosphatase type 2/haloperoxidase" evidence="8">
    <location>
        <begin position="75"/>
        <end position="189"/>
    </location>
</feature>
<dbReference type="SUPFAM" id="SSF48317">
    <property type="entry name" value="Acid phosphatase/Vanadium-dependent haloperoxidase"/>
    <property type="match status" value="1"/>
</dbReference>
<feature type="transmembrane region" description="Helical" evidence="7">
    <location>
        <begin position="79"/>
        <end position="101"/>
    </location>
</feature>
<organism evidence="9 10">
    <name type="scientific">Streptomyces corynorhini</name>
    <dbReference type="NCBI Taxonomy" id="2282652"/>
    <lineage>
        <taxon>Bacteria</taxon>
        <taxon>Bacillati</taxon>
        <taxon>Actinomycetota</taxon>
        <taxon>Actinomycetes</taxon>
        <taxon>Kitasatosporales</taxon>
        <taxon>Streptomycetaceae</taxon>
        <taxon>Streptomyces</taxon>
    </lineage>
</organism>
<gene>
    <name evidence="9" type="ORF">DVH02_05620</name>
</gene>
<comment type="subcellular location">
    <subcellularLocation>
        <location evidence="1">Cell membrane</location>
        <topology evidence="1">Multi-pass membrane protein</topology>
    </subcellularLocation>
</comment>
<evidence type="ECO:0000256" key="3">
    <source>
        <dbReference type="ARBA" id="ARBA00022692"/>
    </source>
</evidence>
<dbReference type="Gene3D" id="1.20.144.10">
    <property type="entry name" value="Phosphatidic acid phosphatase type 2/haloperoxidase"/>
    <property type="match status" value="1"/>
</dbReference>
<comment type="caution">
    <text evidence="9">The sequence shown here is derived from an EMBL/GenBank/DDBJ whole genome shotgun (WGS) entry which is preliminary data.</text>
</comment>
<dbReference type="PANTHER" id="PTHR14969">
    <property type="entry name" value="SPHINGOSINE-1-PHOSPHATE PHOSPHOHYDROLASE"/>
    <property type="match status" value="1"/>
</dbReference>
<evidence type="ECO:0000256" key="4">
    <source>
        <dbReference type="ARBA" id="ARBA00022801"/>
    </source>
</evidence>
<keyword evidence="5 7" id="KW-1133">Transmembrane helix</keyword>
<dbReference type="OrthoDB" id="5243958at2"/>
<evidence type="ECO:0000256" key="1">
    <source>
        <dbReference type="ARBA" id="ARBA00004651"/>
    </source>
</evidence>
<evidence type="ECO:0000256" key="5">
    <source>
        <dbReference type="ARBA" id="ARBA00022989"/>
    </source>
</evidence>
<dbReference type="InterPro" id="IPR000326">
    <property type="entry name" value="PAP2/HPO"/>
</dbReference>
<keyword evidence="4" id="KW-0378">Hydrolase</keyword>
<dbReference type="GO" id="GO:0005886">
    <property type="term" value="C:plasma membrane"/>
    <property type="evidence" value="ECO:0007669"/>
    <property type="project" value="UniProtKB-SubCell"/>
</dbReference>
<dbReference type="PANTHER" id="PTHR14969:SF62">
    <property type="entry name" value="DECAPRENYLPHOSPHORYL-5-PHOSPHORIBOSE PHOSPHATASE RV3807C-RELATED"/>
    <property type="match status" value="1"/>
</dbReference>
<feature type="transmembrane region" description="Helical" evidence="7">
    <location>
        <begin position="148"/>
        <end position="168"/>
    </location>
</feature>
<keyword evidence="3 7" id="KW-0812">Transmembrane</keyword>
<keyword evidence="6 7" id="KW-0472">Membrane</keyword>
<dbReference type="InterPro" id="IPR036938">
    <property type="entry name" value="PAP2/HPO_sf"/>
</dbReference>
<feature type="transmembrane region" description="Helical" evidence="7">
    <location>
        <begin position="39"/>
        <end position="59"/>
    </location>
</feature>
<accession>A0A370BIB0</accession>
<dbReference type="AlphaFoldDB" id="A0A370BIB0"/>
<evidence type="ECO:0000256" key="2">
    <source>
        <dbReference type="ARBA" id="ARBA00022475"/>
    </source>
</evidence>
<evidence type="ECO:0000256" key="6">
    <source>
        <dbReference type="ARBA" id="ARBA00023136"/>
    </source>
</evidence>